<dbReference type="EMBL" id="VVYV01000033">
    <property type="protein sequence ID" value="KAA5415421.1"/>
    <property type="molecule type" value="Genomic_DNA"/>
</dbReference>
<dbReference type="RefSeq" id="WP_029426029.1">
    <property type="nucleotide sequence ID" value="NZ_CABMLT010000002.1"/>
</dbReference>
<proteinExistence type="predicted"/>
<dbReference type="Pfam" id="PF12833">
    <property type="entry name" value="HTH_18"/>
    <property type="match status" value="1"/>
</dbReference>
<evidence type="ECO:0000256" key="2">
    <source>
        <dbReference type="ARBA" id="ARBA00023125"/>
    </source>
</evidence>
<dbReference type="SMART" id="SM00342">
    <property type="entry name" value="HTH_ARAC"/>
    <property type="match status" value="1"/>
</dbReference>
<evidence type="ECO:0000313" key="5">
    <source>
        <dbReference type="EMBL" id="ALJ59500.1"/>
    </source>
</evidence>
<keyword evidence="2 5" id="KW-0238">DNA-binding</keyword>
<evidence type="ECO:0000313" key="8">
    <source>
        <dbReference type="Proteomes" id="UP000448877"/>
    </source>
</evidence>
<name>A0A0P0GEW4_9BACE</name>
<reference evidence="5 7" key="1">
    <citation type="journal article" date="2015" name="Science">
        <title>Genetic determinants of in vivo fitness and diet responsiveness in multiple human gut Bacteroides.</title>
        <authorList>
            <person name="Wu M."/>
            <person name="McNulty N.P."/>
            <person name="Rodionov D.A."/>
            <person name="Khoroshkin M.S."/>
            <person name="Griffin N.W."/>
            <person name="Cheng J."/>
            <person name="Latreille P."/>
            <person name="Kerstetter R.A."/>
            <person name="Terrapon N."/>
            <person name="Henrissat B."/>
            <person name="Osterman A.L."/>
            <person name="Gordon J.I."/>
        </authorList>
    </citation>
    <scope>NUCLEOTIDE SEQUENCE [LARGE SCALE GENOMIC DNA]</scope>
    <source>
        <strain evidence="5 7">WH2</strain>
    </source>
</reference>
<dbReference type="Proteomes" id="UP000061809">
    <property type="component" value="Chromosome"/>
</dbReference>
<evidence type="ECO:0000256" key="1">
    <source>
        <dbReference type="ARBA" id="ARBA00023015"/>
    </source>
</evidence>
<evidence type="ECO:0000256" key="3">
    <source>
        <dbReference type="ARBA" id="ARBA00023163"/>
    </source>
</evidence>
<gene>
    <name evidence="5" type="ORF">BcellWH2_02259</name>
    <name evidence="6" type="ORF">F2Y81_18190</name>
</gene>
<protein>
    <submittedName>
        <fullName evidence="5">DNA-binding transcriptional regulator ChbR</fullName>
    </submittedName>
    <submittedName>
        <fullName evidence="6">Helix-turn-helix transcriptional regulator</fullName>
    </submittedName>
</protein>
<evidence type="ECO:0000259" key="4">
    <source>
        <dbReference type="PROSITE" id="PS01124"/>
    </source>
</evidence>
<dbReference type="GO" id="GO:0003700">
    <property type="term" value="F:DNA-binding transcription factor activity"/>
    <property type="evidence" value="ECO:0007669"/>
    <property type="project" value="InterPro"/>
</dbReference>
<dbReference type="InterPro" id="IPR009057">
    <property type="entry name" value="Homeodomain-like_sf"/>
</dbReference>
<organism evidence="5 7">
    <name type="scientific">Bacteroides cellulosilyticus</name>
    <dbReference type="NCBI Taxonomy" id="246787"/>
    <lineage>
        <taxon>Bacteria</taxon>
        <taxon>Pseudomonadati</taxon>
        <taxon>Bacteroidota</taxon>
        <taxon>Bacteroidia</taxon>
        <taxon>Bacteroidales</taxon>
        <taxon>Bacteroidaceae</taxon>
        <taxon>Bacteroides</taxon>
    </lineage>
</organism>
<dbReference type="PANTHER" id="PTHR43280">
    <property type="entry name" value="ARAC-FAMILY TRANSCRIPTIONAL REGULATOR"/>
    <property type="match status" value="1"/>
</dbReference>
<feature type="domain" description="HTH araC/xylS-type" evidence="4">
    <location>
        <begin position="42"/>
        <end position="147"/>
    </location>
</feature>
<dbReference type="Proteomes" id="UP000448877">
    <property type="component" value="Unassembled WGS sequence"/>
</dbReference>
<keyword evidence="1" id="KW-0805">Transcription regulation</keyword>
<dbReference type="GeneID" id="66306374"/>
<dbReference type="Gene3D" id="1.10.10.60">
    <property type="entry name" value="Homeodomain-like"/>
    <property type="match status" value="1"/>
</dbReference>
<keyword evidence="3" id="KW-0804">Transcription</keyword>
<dbReference type="GO" id="GO:0043565">
    <property type="term" value="F:sequence-specific DNA binding"/>
    <property type="evidence" value="ECO:0007669"/>
    <property type="project" value="InterPro"/>
</dbReference>
<dbReference type="STRING" id="246787.BcellWH2_02259"/>
<dbReference type="InterPro" id="IPR018060">
    <property type="entry name" value="HTH_AraC"/>
</dbReference>
<reference evidence="6 8" key="2">
    <citation type="journal article" date="2019" name="Nat. Med.">
        <title>A library of human gut bacterial isolates paired with longitudinal multiomics data enables mechanistic microbiome research.</title>
        <authorList>
            <person name="Poyet M."/>
            <person name="Groussin M."/>
            <person name="Gibbons S.M."/>
            <person name="Avila-Pacheco J."/>
            <person name="Jiang X."/>
            <person name="Kearney S.M."/>
            <person name="Perrotta A.R."/>
            <person name="Berdy B."/>
            <person name="Zhao S."/>
            <person name="Lieberman T.D."/>
            <person name="Swanson P.K."/>
            <person name="Smith M."/>
            <person name="Roesemann S."/>
            <person name="Alexander J.E."/>
            <person name="Rich S.A."/>
            <person name="Livny J."/>
            <person name="Vlamakis H."/>
            <person name="Clish C."/>
            <person name="Bullock K."/>
            <person name="Deik A."/>
            <person name="Scott J."/>
            <person name="Pierce K.A."/>
            <person name="Xavier R.J."/>
            <person name="Alm E.J."/>
        </authorList>
    </citation>
    <scope>NUCLEOTIDE SEQUENCE [LARGE SCALE GENOMIC DNA]</scope>
    <source>
        <strain evidence="6 8">BIOML-A6</strain>
    </source>
</reference>
<evidence type="ECO:0000313" key="6">
    <source>
        <dbReference type="EMBL" id="KAA5415421.1"/>
    </source>
</evidence>
<dbReference type="SUPFAM" id="SSF46689">
    <property type="entry name" value="Homeodomain-like"/>
    <property type="match status" value="1"/>
</dbReference>
<dbReference type="PANTHER" id="PTHR43280:SF29">
    <property type="entry name" value="ARAC-FAMILY TRANSCRIPTIONAL REGULATOR"/>
    <property type="match status" value="1"/>
</dbReference>
<dbReference type="AlphaFoldDB" id="A0A0P0GEW4"/>
<dbReference type="PATRIC" id="fig|246787.4.peg.2320"/>
<dbReference type="PROSITE" id="PS01124">
    <property type="entry name" value="HTH_ARAC_FAMILY_2"/>
    <property type="match status" value="1"/>
</dbReference>
<sequence>MGTLLMKNIENTMFEGDRKDRLPESLSYANKEEKIQASGRMKEIYENILYCINDKNIYLDTNISLSNFSLLLCTNATYLSKTINTFFKCNLKTLLNKYRVEYAKELLKMEECDLKSLPQRCGFASRSTFYAAFMKFEHTTPMDFRAHFMSIEIRKKIDLKIGNSTTI</sequence>
<dbReference type="KEGG" id="bcel:BcellWH2_02259"/>
<dbReference type="EMBL" id="CP012801">
    <property type="protein sequence ID" value="ALJ59500.1"/>
    <property type="molecule type" value="Genomic_DNA"/>
</dbReference>
<evidence type="ECO:0000313" key="7">
    <source>
        <dbReference type="Proteomes" id="UP000061809"/>
    </source>
</evidence>
<accession>A0A0P0GEW4</accession>